<comment type="subcellular location">
    <subcellularLocation>
        <location evidence="1">Membrane</location>
        <topology evidence="1">Multi-pass membrane protein</topology>
    </subcellularLocation>
</comment>
<evidence type="ECO:0000313" key="7">
    <source>
        <dbReference type="EMBL" id="MSS27023.1"/>
    </source>
</evidence>
<proteinExistence type="predicted"/>
<dbReference type="Proteomes" id="UP000477488">
    <property type="component" value="Unassembled WGS sequence"/>
</dbReference>
<evidence type="ECO:0000256" key="1">
    <source>
        <dbReference type="ARBA" id="ARBA00004141"/>
    </source>
</evidence>
<dbReference type="Pfam" id="PF00209">
    <property type="entry name" value="SNF"/>
    <property type="match status" value="2"/>
</dbReference>
<dbReference type="PANTHER" id="PTHR42948:SF1">
    <property type="entry name" value="TRANSPORTER"/>
    <property type="match status" value="1"/>
</dbReference>
<feature type="transmembrane region" description="Helical" evidence="6">
    <location>
        <begin position="360"/>
        <end position="381"/>
    </location>
</feature>
<evidence type="ECO:0000256" key="5">
    <source>
        <dbReference type="ARBA" id="ARBA00023136"/>
    </source>
</evidence>
<name>A0A6L5XIK7_9BACT</name>
<comment type="caution">
    <text evidence="7">The sequence shown here is derived from an EMBL/GenBank/DDBJ whole genome shotgun (WGS) entry which is preliminary data.</text>
</comment>
<keyword evidence="3 6" id="KW-0812">Transmembrane</keyword>
<keyword evidence="8" id="KW-1185">Reference proteome</keyword>
<dbReference type="CDD" id="cd10336">
    <property type="entry name" value="SLC6sbd_Tyt1-Like"/>
    <property type="match status" value="1"/>
</dbReference>
<dbReference type="SUPFAM" id="SSF161070">
    <property type="entry name" value="SNF-like"/>
    <property type="match status" value="1"/>
</dbReference>
<evidence type="ECO:0000256" key="2">
    <source>
        <dbReference type="ARBA" id="ARBA00022448"/>
    </source>
</evidence>
<evidence type="ECO:0000313" key="8">
    <source>
        <dbReference type="Proteomes" id="UP000477488"/>
    </source>
</evidence>
<evidence type="ECO:0000256" key="3">
    <source>
        <dbReference type="ARBA" id="ARBA00022692"/>
    </source>
</evidence>
<feature type="transmembrane region" description="Helical" evidence="6">
    <location>
        <begin position="266"/>
        <end position="294"/>
    </location>
</feature>
<feature type="transmembrane region" description="Helical" evidence="6">
    <location>
        <begin position="12"/>
        <end position="33"/>
    </location>
</feature>
<dbReference type="PANTHER" id="PTHR42948">
    <property type="entry name" value="TRANSPORTER"/>
    <property type="match status" value="1"/>
</dbReference>
<evidence type="ECO:0000256" key="6">
    <source>
        <dbReference type="SAM" id="Phobius"/>
    </source>
</evidence>
<dbReference type="InterPro" id="IPR000175">
    <property type="entry name" value="Na/ntran_symport"/>
</dbReference>
<keyword evidence="4 6" id="KW-1133">Transmembrane helix</keyword>
<feature type="transmembrane region" description="Helical" evidence="6">
    <location>
        <begin position="401"/>
        <end position="418"/>
    </location>
</feature>
<protein>
    <submittedName>
        <fullName evidence="7">Sodium-dependent transporter</fullName>
    </submittedName>
</protein>
<feature type="transmembrane region" description="Helical" evidence="6">
    <location>
        <begin position="101"/>
        <end position="120"/>
    </location>
</feature>
<keyword evidence="5 6" id="KW-0472">Membrane</keyword>
<gene>
    <name evidence="7" type="ORF">FYJ44_02960</name>
</gene>
<dbReference type="EMBL" id="VUMH01000002">
    <property type="protein sequence ID" value="MSS27023.1"/>
    <property type="molecule type" value="Genomic_DNA"/>
</dbReference>
<feature type="transmembrane region" description="Helical" evidence="6">
    <location>
        <begin position="192"/>
        <end position="212"/>
    </location>
</feature>
<dbReference type="PRINTS" id="PR00176">
    <property type="entry name" value="NANEUSMPORT"/>
</dbReference>
<keyword evidence="2" id="KW-0813">Transport</keyword>
<dbReference type="RefSeq" id="WP_154509004.1">
    <property type="nucleotide sequence ID" value="NZ_DBFWWU010000209.1"/>
</dbReference>
<dbReference type="GO" id="GO:0016020">
    <property type="term" value="C:membrane"/>
    <property type="evidence" value="ECO:0007669"/>
    <property type="project" value="UniProtKB-SubCell"/>
</dbReference>
<feature type="transmembrane region" description="Helical" evidence="6">
    <location>
        <begin position="232"/>
        <end position="254"/>
    </location>
</feature>
<dbReference type="InterPro" id="IPR037272">
    <property type="entry name" value="SNS_sf"/>
</dbReference>
<feature type="transmembrane region" description="Helical" evidence="6">
    <location>
        <begin position="163"/>
        <end position="180"/>
    </location>
</feature>
<feature type="transmembrane region" description="Helical" evidence="6">
    <location>
        <begin position="319"/>
        <end position="348"/>
    </location>
</feature>
<organism evidence="7 8">
    <name type="scientific">Desulfovibrio porci</name>
    <dbReference type="NCBI Taxonomy" id="2605782"/>
    <lineage>
        <taxon>Bacteria</taxon>
        <taxon>Pseudomonadati</taxon>
        <taxon>Thermodesulfobacteriota</taxon>
        <taxon>Desulfovibrionia</taxon>
        <taxon>Desulfovibrionales</taxon>
        <taxon>Desulfovibrionaceae</taxon>
        <taxon>Desulfovibrio</taxon>
    </lineage>
</organism>
<accession>A0A6L5XIK7</accession>
<sequence>MAAAAQGKRDLFASRLGVLAATLGSAVGLGNIWKVPALTGQHGGASFLLIYVLSTLVVALPLMIVEMIMGRRTRANAYKTFVMLTPPRPGLSGMSGASARIWRITGGLSVLAAALILAFYSDVAGWVFAYVPKAVSGGVATTDPQAAARIFGDLLANPWESLLWQWLVLGCIAAVIMRGASAGIERVTRVLIPLLFLLLVAVCIRSLTLPNAQAGLRFLFMPDFARIDGDVVLMAMGLSFFKMSIGFGCMITYGSYFQADTHVPALALRVMVCDLLVSLLAGVAVFPAVFSFGFEPTAGTSLLFLTIPAVFASMPGGQFFTALFFVLSAVAATGAMLCLLEIPVAWLLETCKLPRPRATLLVTLGVAALGVPPTLSTGIWSSWTVFGLSFFDAYDFATSNLLLPVCGLLTSLFAGYVWPEREFVAALTNSGNLPLQGLARLLRRACRTLTPLLIVIILLHGLKVF</sequence>
<reference evidence="7 8" key="1">
    <citation type="submission" date="2019-09" db="EMBL/GenBank/DDBJ databases">
        <title>In-depth cultivation of the pig gut microbiome towards novel bacterial diversity and tailored functional studies.</title>
        <authorList>
            <person name="Wylensek D."/>
            <person name="Hitch T.C.A."/>
            <person name="Clavel T."/>
        </authorList>
    </citation>
    <scope>NUCLEOTIDE SEQUENCE [LARGE SCALE GENOMIC DNA]</scope>
    <source>
        <strain evidence="7 8">PG-178-WT-4</strain>
    </source>
</reference>
<dbReference type="NCBIfam" id="NF037979">
    <property type="entry name" value="Na_transp"/>
    <property type="match status" value="1"/>
</dbReference>
<dbReference type="PROSITE" id="PS50267">
    <property type="entry name" value="NA_NEUROTRAN_SYMP_3"/>
    <property type="match status" value="1"/>
</dbReference>
<dbReference type="AlphaFoldDB" id="A0A6L5XIK7"/>
<feature type="transmembrane region" description="Helical" evidence="6">
    <location>
        <begin position="45"/>
        <end position="65"/>
    </location>
</feature>
<dbReference type="InterPro" id="IPR047218">
    <property type="entry name" value="YocR/YhdH-like"/>
</dbReference>
<evidence type="ECO:0000256" key="4">
    <source>
        <dbReference type="ARBA" id="ARBA00022989"/>
    </source>
</evidence>